<feature type="compositionally biased region" description="Low complexity" evidence="4">
    <location>
        <begin position="35"/>
        <end position="47"/>
    </location>
</feature>
<dbReference type="Pfam" id="PF07744">
    <property type="entry name" value="SPOC"/>
    <property type="match status" value="1"/>
</dbReference>
<dbReference type="GO" id="GO:0005634">
    <property type="term" value="C:nucleus"/>
    <property type="evidence" value="ECO:0007669"/>
    <property type="project" value="UniProtKB-SubCell"/>
</dbReference>
<dbReference type="InterPro" id="IPR016194">
    <property type="entry name" value="SPOC-like_C_dom_sf"/>
</dbReference>
<proteinExistence type="predicted"/>
<dbReference type="EMBL" id="CAAALY010034951">
    <property type="protein sequence ID" value="VEL17947.1"/>
    <property type="molecule type" value="Genomic_DNA"/>
</dbReference>
<evidence type="ECO:0000256" key="2">
    <source>
        <dbReference type="ARBA" id="ARBA00022884"/>
    </source>
</evidence>
<gene>
    <name evidence="6" type="ORF">PXEA_LOCUS11387</name>
</gene>
<evidence type="ECO:0000256" key="4">
    <source>
        <dbReference type="SAM" id="MobiDB-lite"/>
    </source>
</evidence>
<feature type="domain" description="SPOC" evidence="5">
    <location>
        <begin position="289"/>
        <end position="447"/>
    </location>
</feature>
<protein>
    <recommendedName>
        <fullName evidence="5">SPOC domain-containing protein</fullName>
    </recommendedName>
</protein>
<sequence length="447" mass="47628">MIPSPALGILTVISSDGSSAPILATTPCTTSSGDQQPSQPPQQQQQQKHQLTSLRVLTLVAAAANNLTPSDQAPLATPSISTTVAVSPTLNSTNSCTPPPPSSLQPPLSTILVPTSAENCAISSASTSMLNTISTTTVSSNSGPPAAQNGGLPPNIVSAPSSQTDSSSQSIEHLAAQFATNPLTNYFYSLLARQQQQQAQPQRQNPIGGSPSLTTLSAQLVDSSQRLQQPSPSHSASSLDQISHDHQNADYYAAAATMAAMAAIGSSRPQASLPPQDENVNSQMNVYSTLQVGNEHPLIWRGRLSLKNEEVAMRMHYLSGSQDLLKACFSVISEQQQHQQQIISGTYAPLKIVQRMRLEATQLEGVQRKLRLANDFCMCLGLATVANPTLGDSTCQDDTHQPAKADYVDENLVQMNRILVNTFIRYMQEKAAAGIINVCHPTTQQVI</sequence>
<feature type="compositionally biased region" description="Low complexity" evidence="4">
    <location>
        <begin position="158"/>
        <end position="170"/>
    </location>
</feature>
<reference evidence="6" key="1">
    <citation type="submission" date="2018-11" db="EMBL/GenBank/DDBJ databases">
        <authorList>
            <consortium name="Pathogen Informatics"/>
        </authorList>
    </citation>
    <scope>NUCLEOTIDE SEQUENCE</scope>
</reference>
<dbReference type="InterPro" id="IPR010912">
    <property type="entry name" value="SPOC_met"/>
</dbReference>
<feature type="region of interest" description="Disordered" evidence="4">
    <location>
        <begin position="135"/>
        <end position="170"/>
    </location>
</feature>
<keyword evidence="2" id="KW-0694">RNA-binding</keyword>
<organism evidence="6 7">
    <name type="scientific">Protopolystoma xenopodis</name>
    <dbReference type="NCBI Taxonomy" id="117903"/>
    <lineage>
        <taxon>Eukaryota</taxon>
        <taxon>Metazoa</taxon>
        <taxon>Spiralia</taxon>
        <taxon>Lophotrochozoa</taxon>
        <taxon>Platyhelminthes</taxon>
        <taxon>Monogenea</taxon>
        <taxon>Polyopisthocotylea</taxon>
        <taxon>Polystomatidea</taxon>
        <taxon>Polystomatidae</taxon>
        <taxon>Protopolystoma</taxon>
    </lineage>
</organism>
<dbReference type="InterPro" id="IPR012921">
    <property type="entry name" value="SPOC_C"/>
</dbReference>
<feature type="region of interest" description="Disordered" evidence="4">
    <location>
        <begin position="222"/>
        <end position="241"/>
    </location>
</feature>
<dbReference type="PROSITE" id="PS50917">
    <property type="entry name" value="SPOC"/>
    <property type="match status" value="1"/>
</dbReference>
<feature type="region of interest" description="Disordered" evidence="4">
    <location>
        <begin position="23"/>
        <end position="48"/>
    </location>
</feature>
<comment type="caution">
    <text evidence="6">The sequence shown here is derived from an EMBL/GenBank/DDBJ whole genome shotgun (WGS) entry which is preliminary data.</text>
</comment>
<evidence type="ECO:0000313" key="6">
    <source>
        <dbReference type="EMBL" id="VEL17947.1"/>
    </source>
</evidence>
<comment type="subcellular location">
    <subcellularLocation>
        <location evidence="1">Nucleus</location>
    </subcellularLocation>
</comment>
<dbReference type="AlphaFoldDB" id="A0A3S5A2E3"/>
<evidence type="ECO:0000259" key="5">
    <source>
        <dbReference type="PROSITE" id="PS50917"/>
    </source>
</evidence>
<evidence type="ECO:0000256" key="3">
    <source>
        <dbReference type="ARBA" id="ARBA00023242"/>
    </source>
</evidence>
<dbReference type="Proteomes" id="UP000784294">
    <property type="component" value="Unassembled WGS sequence"/>
</dbReference>
<dbReference type="SUPFAM" id="SSF100939">
    <property type="entry name" value="SPOC domain-like"/>
    <property type="match status" value="1"/>
</dbReference>
<evidence type="ECO:0000313" key="7">
    <source>
        <dbReference type="Proteomes" id="UP000784294"/>
    </source>
</evidence>
<keyword evidence="3" id="KW-0539">Nucleus</keyword>
<accession>A0A3S5A2E3</accession>
<dbReference type="GO" id="GO:0003723">
    <property type="term" value="F:RNA binding"/>
    <property type="evidence" value="ECO:0007669"/>
    <property type="project" value="UniProtKB-KW"/>
</dbReference>
<evidence type="ECO:0000256" key="1">
    <source>
        <dbReference type="ARBA" id="ARBA00004123"/>
    </source>
</evidence>
<keyword evidence="7" id="KW-1185">Reference proteome</keyword>
<dbReference type="Gene3D" id="2.40.290.10">
    <property type="match status" value="1"/>
</dbReference>
<name>A0A3S5A2E3_9PLAT</name>
<dbReference type="OrthoDB" id="6407164at2759"/>